<proteinExistence type="predicted"/>
<accession>A0ABY3D403</accession>
<feature type="non-terminal residue" evidence="1">
    <location>
        <position position="1"/>
    </location>
</feature>
<dbReference type="Proteomes" id="UP001165882">
    <property type="component" value="Unassembled WGS sequence"/>
</dbReference>
<dbReference type="RefSeq" id="WP_223817448.1">
    <property type="nucleotide sequence ID" value="NZ_QWEF01000006.1"/>
</dbReference>
<sequence>ITVRMCVEWVSESAWNPQAGDEGARRLIAQYYSEGNNVLSTTTARFTPDWSPEVVESGASRFAAEVDDVISDTYAVRLLRHRDQAADGA</sequence>
<keyword evidence="2" id="KW-1185">Reference proteome</keyword>
<evidence type="ECO:0000313" key="2">
    <source>
        <dbReference type="Proteomes" id="UP001165882"/>
    </source>
</evidence>
<evidence type="ECO:0000313" key="1">
    <source>
        <dbReference type="EMBL" id="TRZ57459.1"/>
    </source>
</evidence>
<reference evidence="1 2" key="1">
    <citation type="journal article" date="2019" name="Biocontrol Sci. Technol.">
        <title>Pseudomonas putida strain B2017 produced as technical grade active ingredient controls fungal and bacterial crop diseases.</title>
        <authorList>
            <person name="Oliver C."/>
            <person name="Hernandez I."/>
            <person name="Caminal M."/>
            <person name="Lara J.M."/>
            <person name="Fernandez C."/>
        </authorList>
    </citation>
    <scope>NUCLEOTIDE SEQUENCE [LARGE SCALE GENOMIC DNA]</scope>
    <source>
        <strain evidence="1 2">B2017</strain>
    </source>
</reference>
<organism evidence="1 2">
    <name type="scientific">Pseudomonas alloputida</name>
    <dbReference type="NCBI Taxonomy" id="1940621"/>
    <lineage>
        <taxon>Bacteria</taxon>
        <taxon>Pseudomonadati</taxon>
        <taxon>Pseudomonadota</taxon>
        <taxon>Gammaproteobacteria</taxon>
        <taxon>Pseudomonadales</taxon>
        <taxon>Pseudomonadaceae</taxon>
        <taxon>Pseudomonas</taxon>
    </lineage>
</organism>
<dbReference type="EMBL" id="QWEF01000006">
    <property type="protein sequence ID" value="TRZ57459.1"/>
    <property type="molecule type" value="Genomic_DNA"/>
</dbReference>
<name>A0ABY3D403_9PSED</name>
<gene>
    <name evidence="1" type="ORF">DZA28_29105</name>
</gene>
<comment type="caution">
    <text evidence="1">The sequence shown here is derived from an EMBL/GenBank/DDBJ whole genome shotgun (WGS) entry which is preliminary data.</text>
</comment>
<protein>
    <submittedName>
        <fullName evidence="1">Uncharacterized protein</fullName>
    </submittedName>
</protein>